<comment type="subcellular location">
    <subcellularLocation>
        <location evidence="1">Cell projection</location>
        <location evidence="1">Cilium</location>
        <location evidence="1">Flagellum</location>
    </subcellularLocation>
</comment>
<evidence type="ECO:0000256" key="6">
    <source>
        <dbReference type="ARBA" id="ARBA00023273"/>
    </source>
</evidence>
<dbReference type="SMART" id="SM00698">
    <property type="entry name" value="MORN"/>
    <property type="match status" value="3"/>
</dbReference>
<organism evidence="7 8">
    <name type="scientific">Cyprinus carpio</name>
    <name type="common">Common carp</name>
    <dbReference type="NCBI Taxonomy" id="7962"/>
    <lineage>
        <taxon>Eukaryota</taxon>
        <taxon>Metazoa</taxon>
        <taxon>Chordata</taxon>
        <taxon>Craniata</taxon>
        <taxon>Vertebrata</taxon>
        <taxon>Euteleostomi</taxon>
        <taxon>Actinopterygii</taxon>
        <taxon>Neopterygii</taxon>
        <taxon>Teleostei</taxon>
        <taxon>Ostariophysi</taxon>
        <taxon>Cypriniformes</taxon>
        <taxon>Cyprinidae</taxon>
        <taxon>Cyprininae</taxon>
        <taxon>Cyprinus</taxon>
    </lineage>
</organism>
<keyword evidence="6" id="KW-0966">Cell projection</keyword>
<evidence type="ECO:0000313" key="7">
    <source>
        <dbReference type="Ensembl" id="ENSCCRP00010019422.1"/>
    </source>
</evidence>
<evidence type="ECO:0000313" key="8">
    <source>
        <dbReference type="Proteomes" id="UP000694427"/>
    </source>
</evidence>
<evidence type="ECO:0000256" key="5">
    <source>
        <dbReference type="ARBA" id="ARBA00023069"/>
    </source>
</evidence>
<dbReference type="AlphaFoldDB" id="A0A8C1Q6Z2"/>
<keyword evidence="4" id="KW-0282">Flagellum</keyword>
<dbReference type="Ensembl" id="ENSCCRT00010021290.1">
    <property type="protein sequence ID" value="ENSCCRP00010019422.1"/>
    <property type="gene ID" value="ENSCCRG00010008431.1"/>
</dbReference>
<evidence type="ECO:0000256" key="2">
    <source>
        <dbReference type="ARBA" id="ARBA00016322"/>
    </source>
</evidence>
<keyword evidence="3" id="KW-0677">Repeat</keyword>
<dbReference type="PANTHER" id="PTHR46437:SF1">
    <property type="entry name" value="MORN REPEAT-CONTAINING PROTEIN 5"/>
    <property type="match status" value="1"/>
</dbReference>
<evidence type="ECO:0000256" key="4">
    <source>
        <dbReference type="ARBA" id="ARBA00022846"/>
    </source>
</evidence>
<dbReference type="InterPro" id="IPR003409">
    <property type="entry name" value="MORN"/>
</dbReference>
<protein>
    <recommendedName>
        <fullName evidence="2">MORN repeat-containing protein 5</fullName>
    </recommendedName>
</protein>
<accession>A0A8C1Q6Z2</accession>
<dbReference type="PANTHER" id="PTHR46437">
    <property type="entry name" value="MORN REPEAT-CONTAINING PROTEIN 5"/>
    <property type="match status" value="1"/>
</dbReference>
<evidence type="ECO:0000256" key="3">
    <source>
        <dbReference type="ARBA" id="ARBA00022737"/>
    </source>
</evidence>
<keyword evidence="8" id="KW-1185">Reference proteome</keyword>
<evidence type="ECO:0000256" key="1">
    <source>
        <dbReference type="ARBA" id="ARBA00004230"/>
    </source>
</evidence>
<dbReference type="Pfam" id="PF02493">
    <property type="entry name" value="MORN"/>
    <property type="match status" value="3"/>
</dbReference>
<reference evidence="7" key="1">
    <citation type="submission" date="2025-08" db="UniProtKB">
        <authorList>
            <consortium name="Ensembl"/>
        </authorList>
    </citation>
    <scope>IDENTIFICATION</scope>
</reference>
<keyword evidence="5" id="KW-0969">Cilium</keyword>
<dbReference type="SUPFAM" id="SSF82185">
    <property type="entry name" value="Histone H3 K4-specific methyltransferase SET7/9 N-terminal domain"/>
    <property type="match status" value="1"/>
</dbReference>
<dbReference type="Gene3D" id="2.20.110.10">
    <property type="entry name" value="Histone H3 K4-specific methyltransferase SET7/9 N-terminal domain"/>
    <property type="match status" value="1"/>
</dbReference>
<reference evidence="7" key="2">
    <citation type="submission" date="2025-09" db="UniProtKB">
        <authorList>
            <consortium name="Ensembl"/>
        </authorList>
    </citation>
    <scope>IDENTIFICATION</scope>
</reference>
<sequence length="261" mass="29356">MSLTVHTTTQLKVLVSAAGGGRTEKYHALVSLVINMEFMGSSYDGDYNNSRMEGTGEYTLPTHTRYIGEMKDGVFHGKGVLHFPNGSKYEGTWEKGICKEGKYTFSDGLEYKEMDWDYCDGKDRRFYSERCNGLKPAGESQVTDQDPPRAIPDGCYDSGDGFYDPSTRVVKDYDGNFLRNTDDQEHEWIVRTCRKSWDEFIGCCPRSNTLEEKVSLCNHAWINSLRDPDALDSTQPVTSRGASLQIIGLNVENKPSPATQH</sequence>
<dbReference type="GO" id="GO:0031514">
    <property type="term" value="C:motile cilium"/>
    <property type="evidence" value="ECO:0007669"/>
    <property type="project" value="UniProtKB-SubCell"/>
</dbReference>
<dbReference type="Proteomes" id="UP000694427">
    <property type="component" value="Unplaced"/>
</dbReference>
<dbReference type="InterPro" id="IPR042814">
    <property type="entry name" value="Morn5"/>
</dbReference>
<proteinExistence type="predicted"/>
<name>A0A8C1Q6Z2_CYPCA</name>